<dbReference type="InterPro" id="IPR029058">
    <property type="entry name" value="AB_hydrolase_fold"/>
</dbReference>
<dbReference type="PANTHER" id="PTHR22538:SF1">
    <property type="entry name" value="VWFD DOMAIN-CONTAINING PROTEIN"/>
    <property type="match status" value="1"/>
</dbReference>
<sequence length="361" mass="38573">MLQLQFAGEKFVFCNSNTNQLTKAVGADIDMTIEYLADPTMLPDFTIPRVPGQSALSCPVITNAVFPNLLRSPTTTLSTHAALLGPTTCRCKGRRKPCLFVHGVGNNESSLPTRTFPETWGSIQDHAPCCSSVAFAHYESRARGWTRRDVQVEFCTTARHVSGSSTSSIDNLILVTYSMGNLVAGGAVANRTCTFGSGVTWVSLAGPMQGSNASNVLEQKCAAGDWSPSLAVVGYCPATEAYLQLKDQTTVSTDLYNAFQAAQSVRHRANKVLCGINASGLGSADAPALVYVGSQAFSDGTLHDGVVDLDSCSFGFSKFATDAMAGTNYKASINHFDASFRNGDGWWGADRKPVKWFECAL</sequence>
<evidence type="ECO:0000313" key="2">
    <source>
        <dbReference type="Proteomes" id="UP000030745"/>
    </source>
</evidence>
<protein>
    <submittedName>
        <fullName evidence="1">Uncharacterized protein</fullName>
    </submittedName>
</protein>
<dbReference type="OrthoDB" id="95392at2759"/>
<organism evidence="1 2">
    <name type="scientific">Saprolegnia parasitica (strain CBS 223.65)</name>
    <dbReference type="NCBI Taxonomy" id="695850"/>
    <lineage>
        <taxon>Eukaryota</taxon>
        <taxon>Sar</taxon>
        <taxon>Stramenopiles</taxon>
        <taxon>Oomycota</taxon>
        <taxon>Saprolegniomycetes</taxon>
        <taxon>Saprolegniales</taxon>
        <taxon>Saprolegniaceae</taxon>
        <taxon>Saprolegnia</taxon>
    </lineage>
</organism>
<dbReference type="RefSeq" id="XP_012211722.1">
    <property type="nucleotide sequence ID" value="XM_012356332.1"/>
</dbReference>
<dbReference type="EMBL" id="KK583625">
    <property type="protein sequence ID" value="KDO17573.1"/>
    <property type="molecule type" value="Genomic_DNA"/>
</dbReference>
<evidence type="ECO:0000313" key="1">
    <source>
        <dbReference type="EMBL" id="KDO17573.1"/>
    </source>
</evidence>
<dbReference type="PANTHER" id="PTHR22538">
    <property type="entry name" value="CILIA- AND FLAGELLA-ASSOCIATED PROTEIN 74"/>
    <property type="match status" value="1"/>
</dbReference>
<accession>A0A067BHC0</accession>
<dbReference type="AlphaFoldDB" id="A0A067BHC0"/>
<dbReference type="VEuPathDB" id="FungiDB:SPRG_16873"/>
<dbReference type="KEGG" id="spar:SPRG_16873"/>
<dbReference type="GeneID" id="24138459"/>
<proteinExistence type="predicted"/>
<dbReference type="Proteomes" id="UP000030745">
    <property type="component" value="Unassembled WGS sequence"/>
</dbReference>
<reference evidence="1 2" key="1">
    <citation type="journal article" date="2013" name="PLoS Genet.">
        <title>Distinctive expansion of potential virulence genes in the genome of the oomycete fish pathogen Saprolegnia parasitica.</title>
        <authorList>
            <person name="Jiang R.H."/>
            <person name="de Bruijn I."/>
            <person name="Haas B.J."/>
            <person name="Belmonte R."/>
            <person name="Lobach L."/>
            <person name="Christie J."/>
            <person name="van den Ackerveken G."/>
            <person name="Bottin A."/>
            <person name="Bulone V."/>
            <person name="Diaz-Moreno S.M."/>
            <person name="Dumas B."/>
            <person name="Fan L."/>
            <person name="Gaulin E."/>
            <person name="Govers F."/>
            <person name="Grenville-Briggs L.J."/>
            <person name="Horner N.R."/>
            <person name="Levin J.Z."/>
            <person name="Mammella M."/>
            <person name="Meijer H.J."/>
            <person name="Morris P."/>
            <person name="Nusbaum C."/>
            <person name="Oome S."/>
            <person name="Phillips A.J."/>
            <person name="van Rooyen D."/>
            <person name="Rzeszutek E."/>
            <person name="Saraiva M."/>
            <person name="Secombes C.J."/>
            <person name="Seidl M.F."/>
            <person name="Snel B."/>
            <person name="Stassen J.H."/>
            <person name="Sykes S."/>
            <person name="Tripathy S."/>
            <person name="van den Berg H."/>
            <person name="Vega-Arreguin J.C."/>
            <person name="Wawra S."/>
            <person name="Young S.K."/>
            <person name="Zeng Q."/>
            <person name="Dieguez-Uribeondo J."/>
            <person name="Russ C."/>
            <person name="Tyler B.M."/>
            <person name="van West P."/>
        </authorList>
    </citation>
    <scope>NUCLEOTIDE SEQUENCE [LARGE SCALE GENOMIC DNA]</scope>
    <source>
        <strain evidence="1 2">CBS 223.65</strain>
    </source>
</reference>
<dbReference type="Gene3D" id="3.40.50.1820">
    <property type="entry name" value="alpha/beta hydrolase"/>
    <property type="match status" value="1"/>
</dbReference>
<name>A0A067BHC0_SAPPC</name>
<keyword evidence="2" id="KW-1185">Reference proteome</keyword>
<gene>
    <name evidence="1" type="ORF">SPRG_16873</name>
</gene>